<feature type="region of interest" description="Disordered" evidence="1">
    <location>
        <begin position="77"/>
        <end position="96"/>
    </location>
</feature>
<name>A0A6A5Q607_AMPQU</name>
<sequence>MRAFSKSCGRTLRSQLSRPRSPAWLSKICDDSAGSRDWGGSNGNGSRICHTSWQLEKLGWLYYWSDVQATTQTTSIASTASMPQPPRSSASRHSSHAQSDGFSLRLKCRDVAAEISFSCVVPSLQMMCSLQPSSSQVATQSTTWARQIVCC</sequence>
<evidence type="ECO:0000313" key="3">
    <source>
        <dbReference type="Proteomes" id="UP000800096"/>
    </source>
</evidence>
<gene>
    <name evidence="2" type="ORF">BDU57DRAFT_114208</name>
</gene>
<protein>
    <submittedName>
        <fullName evidence="2">Uncharacterized protein</fullName>
    </submittedName>
</protein>
<proteinExistence type="predicted"/>
<dbReference type="AlphaFoldDB" id="A0A6A5Q607"/>
<organism evidence="2 3">
    <name type="scientific">Ampelomyces quisqualis</name>
    <name type="common">Powdery mildew agent</name>
    <dbReference type="NCBI Taxonomy" id="50730"/>
    <lineage>
        <taxon>Eukaryota</taxon>
        <taxon>Fungi</taxon>
        <taxon>Dikarya</taxon>
        <taxon>Ascomycota</taxon>
        <taxon>Pezizomycotina</taxon>
        <taxon>Dothideomycetes</taxon>
        <taxon>Pleosporomycetidae</taxon>
        <taxon>Pleosporales</taxon>
        <taxon>Pleosporineae</taxon>
        <taxon>Phaeosphaeriaceae</taxon>
        <taxon>Ampelomyces</taxon>
    </lineage>
</organism>
<reference evidence="2" key="1">
    <citation type="journal article" date="2020" name="Stud. Mycol.">
        <title>101 Dothideomycetes genomes: a test case for predicting lifestyles and emergence of pathogens.</title>
        <authorList>
            <person name="Haridas S."/>
            <person name="Albert R."/>
            <person name="Binder M."/>
            <person name="Bloem J."/>
            <person name="Labutti K."/>
            <person name="Salamov A."/>
            <person name="Andreopoulos B."/>
            <person name="Baker S."/>
            <person name="Barry K."/>
            <person name="Bills G."/>
            <person name="Bluhm B."/>
            <person name="Cannon C."/>
            <person name="Castanera R."/>
            <person name="Culley D."/>
            <person name="Daum C."/>
            <person name="Ezra D."/>
            <person name="Gonzalez J."/>
            <person name="Henrissat B."/>
            <person name="Kuo A."/>
            <person name="Liang C."/>
            <person name="Lipzen A."/>
            <person name="Lutzoni F."/>
            <person name="Magnuson J."/>
            <person name="Mondo S."/>
            <person name="Nolan M."/>
            <person name="Ohm R."/>
            <person name="Pangilinan J."/>
            <person name="Park H.-J."/>
            <person name="Ramirez L."/>
            <person name="Alfaro M."/>
            <person name="Sun H."/>
            <person name="Tritt A."/>
            <person name="Yoshinaga Y."/>
            <person name="Zwiers L.-H."/>
            <person name="Turgeon B."/>
            <person name="Goodwin S."/>
            <person name="Spatafora J."/>
            <person name="Crous P."/>
            <person name="Grigoriev I."/>
        </authorList>
    </citation>
    <scope>NUCLEOTIDE SEQUENCE</scope>
    <source>
        <strain evidence="2">HMLAC05119</strain>
    </source>
</reference>
<evidence type="ECO:0000313" key="2">
    <source>
        <dbReference type="EMBL" id="KAF1911002.1"/>
    </source>
</evidence>
<dbReference type="EMBL" id="ML979147">
    <property type="protein sequence ID" value="KAF1911002.1"/>
    <property type="molecule type" value="Genomic_DNA"/>
</dbReference>
<evidence type="ECO:0000256" key="1">
    <source>
        <dbReference type="SAM" id="MobiDB-lite"/>
    </source>
</evidence>
<dbReference type="Proteomes" id="UP000800096">
    <property type="component" value="Unassembled WGS sequence"/>
</dbReference>
<accession>A0A6A5Q607</accession>
<keyword evidence="3" id="KW-1185">Reference proteome</keyword>